<comment type="similarity">
    <text evidence="2">Belongs to the COX16 family.</text>
</comment>
<evidence type="ECO:0000313" key="10">
    <source>
        <dbReference type="Proteomes" id="UP000655588"/>
    </source>
</evidence>
<comment type="subcellular location">
    <subcellularLocation>
        <location evidence="1">Mitochondrion inner membrane</location>
        <topology evidence="1">Single-pass membrane protein</topology>
    </subcellularLocation>
</comment>
<keyword evidence="4" id="KW-0999">Mitochondrion inner membrane</keyword>
<feature type="transmembrane region" description="Helical" evidence="8">
    <location>
        <begin position="12"/>
        <end position="31"/>
    </location>
</feature>
<keyword evidence="7 8" id="KW-0472">Membrane</keyword>
<accession>A0A833RL88</accession>
<gene>
    <name evidence="9" type="ORF">E2986_03541</name>
</gene>
<proteinExistence type="inferred from homology"/>
<evidence type="ECO:0000256" key="4">
    <source>
        <dbReference type="ARBA" id="ARBA00022792"/>
    </source>
</evidence>
<dbReference type="InterPro" id="IPR020164">
    <property type="entry name" value="Cyt_c_Oxase_assmbl_COX16"/>
</dbReference>
<dbReference type="Pfam" id="PF14138">
    <property type="entry name" value="COX16"/>
    <property type="match status" value="1"/>
</dbReference>
<evidence type="ECO:0008006" key="11">
    <source>
        <dbReference type="Google" id="ProtNLM"/>
    </source>
</evidence>
<protein>
    <recommendedName>
        <fullName evidence="11">Cytochrome c oxidase assembly protein COX16 homolog, mitochondrial</fullName>
    </recommendedName>
</protein>
<evidence type="ECO:0000256" key="8">
    <source>
        <dbReference type="SAM" id="Phobius"/>
    </source>
</evidence>
<dbReference type="EMBL" id="WNWW01000907">
    <property type="protein sequence ID" value="KAF3420938.1"/>
    <property type="molecule type" value="Genomic_DNA"/>
</dbReference>
<comment type="caution">
    <text evidence="9">The sequence shown here is derived from an EMBL/GenBank/DDBJ whole genome shotgun (WGS) entry which is preliminary data.</text>
</comment>
<dbReference type="AlphaFoldDB" id="A0A833RL88"/>
<evidence type="ECO:0000256" key="1">
    <source>
        <dbReference type="ARBA" id="ARBA00004434"/>
    </source>
</evidence>
<organism evidence="9 10">
    <name type="scientific">Frieseomelitta varia</name>
    <dbReference type="NCBI Taxonomy" id="561572"/>
    <lineage>
        <taxon>Eukaryota</taxon>
        <taxon>Metazoa</taxon>
        <taxon>Ecdysozoa</taxon>
        <taxon>Arthropoda</taxon>
        <taxon>Hexapoda</taxon>
        <taxon>Insecta</taxon>
        <taxon>Pterygota</taxon>
        <taxon>Neoptera</taxon>
        <taxon>Endopterygota</taxon>
        <taxon>Hymenoptera</taxon>
        <taxon>Apocrita</taxon>
        <taxon>Aculeata</taxon>
        <taxon>Apoidea</taxon>
        <taxon>Anthophila</taxon>
        <taxon>Apidae</taxon>
        <taxon>Frieseomelitta</taxon>
    </lineage>
</organism>
<evidence type="ECO:0000256" key="3">
    <source>
        <dbReference type="ARBA" id="ARBA00022692"/>
    </source>
</evidence>
<keyword evidence="3 8" id="KW-0812">Transmembrane</keyword>
<keyword evidence="10" id="KW-1185">Reference proteome</keyword>
<reference evidence="9" key="1">
    <citation type="submission" date="2019-11" db="EMBL/GenBank/DDBJ databases">
        <title>The nuclear and mitochondrial genomes of Frieseomelitta varia - a highly eusocial stingless bee (Meliponini) with a permanently sterile worker caste.</title>
        <authorList>
            <person name="Freitas F.C.P."/>
            <person name="Lourenco A.P."/>
            <person name="Nunes F.M.F."/>
            <person name="Paschoal A.R."/>
            <person name="Abreu F.C.P."/>
            <person name="Barbin F.O."/>
            <person name="Bataglia L."/>
            <person name="Cardoso-Junior C.A.M."/>
            <person name="Cervoni M.S."/>
            <person name="Silva S.R."/>
            <person name="Dalarmi F."/>
            <person name="Del Lama M.A."/>
            <person name="Depintor T.S."/>
            <person name="Ferreira K.M."/>
            <person name="Goria P.S."/>
            <person name="Jaskot M.C."/>
            <person name="Lago D.C."/>
            <person name="Luna-Lucena D."/>
            <person name="Moda L.M."/>
            <person name="Nascimento L."/>
            <person name="Pedrino M."/>
            <person name="Rabico F.O."/>
            <person name="Sanches F.C."/>
            <person name="Santos D.E."/>
            <person name="Santos C.G."/>
            <person name="Vieira J."/>
            <person name="Lopes T.F."/>
            <person name="Barchuk A.R."/>
            <person name="Hartfelder K."/>
            <person name="Simoes Z.L.P."/>
            <person name="Bitondi M.M.G."/>
            <person name="Pinheiro D.G."/>
        </authorList>
    </citation>
    <scope>NUCLEOTIDE SEQUENCE</scope>
    <source>
        <strain evidence="9">USP_RPSP 00005682</strain>
        <tissue evidence="9">Whole individual</tissue>
    </source>
</reference>
<name>A0A833RL88_9HYME</name>
<evidence type="ECO:0000256" key="7">
    <source>
        <dbReference type="ARBA" id="ARBA00023136"/>
    </source>
</evidence>
<evidence type="ECO:0000256" key="5">
    <source>
        <dbReference type="ARBA" id="ARBA00022989"/>
    </source>
</evidence>
<dbReference type="Proteomes" id="UP000655588">
    <property type="component" value="Unassembled WGS sequence"/>
</dbReference>
<keyword evidence="5 8" id="KW-1133">Transmembrane helix</keyword>
<evidence type="ECO:0000256" key="6">
    <source>
        <dbReference type="ARBA" id="ARBA00023128"/>
    </source>
</evidence>
<evidence type="ECO:0000313" key="9">
    <source>
        <dbReference type="EMBL" id="KAF3420938.1"/>
    </source>
</evidence>
<dbReference type="GO" id="GO:0005743">
    <property type="term" value="C:mitochondrial inner membrane"/>
    <property type="evidence" value="ECO:0007669"/>
    <property type="project" value="UniProtKB-SubCell"/>
</dbReference>
<keyword evidence="6" id="KW-0496">Mitochondrion</keyword>
<evidence type="ECO:0000256" key="2">
    <source>
        <dbReference type="ARBA" id="ARBA00008370"/>
    </source>
</evidence>
<sequence length="121" mass="14697">MKKFFKGRFVQQFLPFIILITGGSFVIREFVGLKYKYPKVTSHDLDVEIKKKGIEMKKPRTLEEEYEIIKVSKLRLKDIKYMKNIIFSMMRKLNYFNLKLCHKFFLLMFEVDCISCYFIRL</sequence>